<reference evidence="3" key="1">
    <citation type="journal article" date="2021" name="Proc. Natl. Acad. Sci. U.S.A.">
        <title>Global biogeography of chemosynthetic symbionts reveals both localized and globally distributed symbiont groups. .</title>
        <authorList>
            <person name="Osvatic J.T."/>
            <person name="Wilkins L.G.E."/>
            <person name="Leibrecht L."/>
            <person name="Leray M."/>
            <person name="Zauner S."/>
            <person name="Polzin J."/>
            <person name="Camacho Y."/>
            <person name="Gros O."/>
            <person name="van Gils J.A."/>
            <person name="Eisen J.A."/>
            <person name="Petersen J.M."/>
            <person name="Yuen B."/>
        </authorList>
    </citation>
    <scope>NUCLEOTIDE SEQUENCE</scope>
    <source>
        <strain evidence="3">MAGclacostrist055</strain>
    </source>
</reference>
<feature type="domain" description="Phage capsid-like C-terminal" evidence="2">
    <location>
        <begin position="99"/>
        <end position="388"/>
    </location>
</feature>
<evidence type="ECO:0000313" key="4">
    <source>
        <dbReference type="Proteomes" id="UP000886674"/>
    </source>
</evidence>
<dbReference type="Gene3D" id="3.30.2400.10">
    <property type="entry name" value="Major capsid protein gp5"/>
    <property type="match status" value="1"/>
</dbReference>
<gene>
    <name evidence="3" type="ORF">JAY77_19335</name>
</gene>
<dbReference type="AlphaFoldDB" id="A0A9E4NNV7"/>
<dbReference type="Proteomes" id="UP000886674">
    <property type="component" value="Unassembled WGS sequence"/>
</dbReference>
<dbReference type="Pfam" id="PF05065">
    <property type="entry name" value="Phage_capsid"/>
    <property type="match status" value="1"/>
</dbReference>
<sequence length="391" mass="42924">MEIKDIKADIDRYHNLAERGFQQVHDMTEKLADLESRLEETETKQNRIGFAGISPGANETLDIKEHRLAFSQWIKRGRNEDTLIDLQQKAMSVGVDADGGLAVPTAIDQQIEKLLRSISPIRQIARVVPVGTSDYKKLVNTGGSTSGWVSETAARLETNTPQFAEVIPPMGEIFCNPSITQHALDDVFFDAESWLSEEIADEIGIQEGAAFVSGDGVNKPKGLLTYTTASTADSARAFGTLQHIPTGVSGNWPAVDGDTANLLIDVVHTLRPPYRQGAVWVMNSATLSTIRKLKDANGQFLWQNTLVEGQPGMLLGYPVIEAEDMPDIAADSLPVAFGNFDRGYTIVDRMGTRILRDPYTNKPYVHFYTTKRTGGAVVNSEAIKLIKFSLT</sequence>
<comment type="caution">
    <text evidence="3">The sequence shown here is derived from an EMBL/GenBank/DDBJ whole genome shotgun (WGS) entry which is preliminary data.</text>
</comment>
<dbReference type="InterPro" id="IPR054612">
    <property type="entry name" value="Phage_capsid-like_C"/>
</dbReference>
<protein>
    <submittedName>
        <fullName evidence="3">Phage major capsid protein</fullName>
    </submittedName>
</protein>
<comment type="subcellular location">
    <subcellularLocation>
        <location evidence="1">Virion</location>
    </subcellularLocation>
</comment>
<evidence type="ECO:0000313" key="3">
    <source>
        <dbReference type="EMBL" id="MCG7980287.1"/>
    </source>
</evidence>
<name>A0A9E4NNV7_9GAMM</name>
<dbReference type="NCBIfam" id="TIGR01554">
    <property type="entry name" value="major_cap_HK97"/>
    <property type="match status" value="1"/>
</dbReference>
<dbReference type="SUPFAM" id="SSF56563">
    <property type="entry name" value="Major capsid protein gp5"/>
    <property type="match status" value="1"/>
</dbReference>
<dbReference type="InterPro" id="IPR024455">
    <property type="entry name" value="Phage_capsid"/>
</dbReference>
<dbReference type="Gene3D" id="3.30.2320.10">
    <property type="entry name" value="hypothetical protein PF0899 domain"/>
    <property type="match status" value="1"/>
</dbReference>
<proteinExistence type="predicted"/>
<accession>A0A9E4NNV7</accession>
<organism evidence="3 4">
    <name type="scientific">Candidatus Thiodiazotropha taylori</name>
    <dbReference type="NCBI Taxonomy" id="2792791"/>
    <lineage>
        <taxon>Bacteria</taxon>
        <taxon>Pseudomonadati</taxon>
        <taxon>Pseudomonadota</taxon>
        <taxon>Gammaproteobacteria</taxon>
        <taxon>Chromatiales</taxon>
        <taxon>Sedimenticolaceae</taxon>
        <taxon>Candidatus Thiodiazotropha</taxon>
    </lineage>
</organism>
<evidence type="ECO:0000259" key="2">
    <source>
        <dbReference type="Pfam" id="PF05065"/>
    </source>
</evidence>
<dbReference type="EMBL" id="JAEPCR010000119">
    <property type="protein sequence ID" value="MCG7980287.1"/>
    <property type="molecule type" value="Genomic_DNA"/>
</dbReference>
<evidence type="ECO:0000256" key="1">
    <source>
        <dbReference type="ARBA" id="ARBA00004328"/>
    </source>
</evidence>